<feature type="compositionally biased region" description="Polar residues" evidence="1">
    <location>
        <begin position="39"/>
        <end position="70"/>
    </location>
</feature>
<dbReference type="OrthoDB" id="4486044at2"/>
<reference evidence="3 4" key="1">
    <citation type="submission" date="2018-11" db="EMBL/GenBank/DDBJ databases">
        <title>Rhodococcus spongicola sp. nov. and Rhodococcus xishaensis sp. nov. from marine sponges.</title>
        <authorList>
            <person name="Li L."/>
            <person name="Lin H.W."/>
        </authorList>
    </citation>
    <scope>NUCLEOTIDE SEQUENCE [LARGE SCALE GENOMIC DNA]</scope>
    <source>
        <strain evidence="3 4">LHW51113</strain>
    </source>
</reference>
<comment type="caution">
    <text evidence="3">The sequence shown here is derived from an EMBL/GenBank/DDBJ whole genome shotgun (WGS) entry which is preliminary data.</text>
</comment>
<dbReference type="Proteomes" id="UP000283479">
    <property type="component" value="Unassembled WGS sequence"/>
</dbReference>
<feature type="signal peptide" evidence="2">
    <location>
        <begin position="1"/>
        <end position="35"/>
    </location>
</feature>
<evidence type="ECO:0000256" key="1">
    <source>
        <dbReference type="SAM" id="MobiDB-lite"/>
    </source>
</evidence>
<name>A0A438APT7_9NOCA</name>
<feature type="chain" id="PRO_5019293615" description="Insoluble domain protein" evidence="2">
    <location>
        <begin position="36"/>
        <end position="355"/>
    </location>
</feature>
<dbReference type="AlphaFoldDB" id="A0A438APT7"/>
<dbReference type="RefSeq" id="WP_127955423.1">
    <property type="nucleotide sequence ID" value="NZ_RKLO01000006.1"/>
</dbReference>
<evidence type="ECO:0000313" key="4">
    <source>
        <dbReference type="Proteomes" id="UP000283479"/>
    </source>
</evidence>
<evidence type="ECO:0000256" key="2">
    <source>
        <dbReference type="SAM" id="SignalP"/>
    </source>
</evidence>
<feature type="region of interest" description="Disordered" evidence="1">
    <location>
        <begin position="33"/>
        <end position="71"/>
    </location>
</feature>
<organism evidence="3 4">
    <name type="scientific">Rhodococcus xishaensis</name>
    <dbReference type="NCBI Taxonomy" id="2487364"/>
    <lineage>
        <taxon>Bacteria</taxon>
        <taxon>Bacillati</taxon>
        <taxon>Actinomycetota</taxon>
        <taxon>Actinomycetes</taxon>
        <taxon>Mycobacteriales</taxon>
        <taxon>Nocardiaceae</taxon>
        <taxon>Rhodococcus</taxon>
    </lineage>
</organism>
<proteinExistence type="predicted"/>
<dbReference type="EMBL" id="RKLO01000006">
    <property type="protein sequence ID" value="RVW00632.1"/>
    <property type="molecule type" value="Genomic_DNA"/>
</dbReference>
<evidence type="ECO:0000313" key="3">
    <source>
        <dbReference type="EMBL" id="RVW00632.1"/>
    </source>
</evidence>
<accession>A0A438APT7</accession>
<gene>
    <name evidence="3" type="ORF">EGT50_14895</name>
</gene>
<keyword evidence="4" id="KW-1185">Reference proteome</keyword>
<keyword evidence="2" id="KW-0732">Signal</keyword>
<protein>
    <recommendedName>
        <fullName evidence="5">Insoluble domain protein</fullName>
    </recommendedName>
</protein>
<evidence type="ECO:0008006" key="5">
    <source>
        <dbReference type="Google" id="ProtNLM"/>
    </source>
</evidence>
<sequence>MGKHHKERVGKAARVAIVPSAAAAVIVAASGAAQAAPNQLPSQGGVTSAPETQGGVTSAPSTQGGVTSAPEQPEPLYWVELPAQYQNIEYQPLENYDYETNTYDAPDDYQVEPIQIQELHLPTQVEPTAPIIAPRDTLRLGTHHAPQPNWVTDGDLARTNNTSAVIEAEVSNFWRSIGVETSRADRVAAAGLGGAAAGAVAFGTGFAAMGAAVGGGPINPVGAAAGAALLGIPAAVAFGAVGAAVGTAVGAGDLGEPKDMSIPDIDKPGIQAWTEETLAQWEATPGLNLAAAAVRGVAALAPEVDRQARDLVASVPGGDQFLEGVDERLETFYSDSSLGLASNMISDAVGTGIQA</sequence>